<dbReference type="OrthoDB" id="171260at2"/>
<comment type="caution">
    <text evidence="1">The sequence shown here is derived from an EMBL/GenBank/DDBJ whole genome shotgun (WGS) entry which is preliminary data.</text>
</comment>
<reference evidence="1 2" key="1">
    <citation type="submission" date="2019-01" db="EMBL/GenBank/DDBJ databases">
        <title>Draft genome sequence of Dictyobacter sp. Uno17.</title>
        <authorList>
            <person name="Wang C.M."/>
            <person name="Zheng Y."/>
            <person name="Sakai Y."/>
            <person name="Abe K."/>
            <person name="Yokota A."/>
            <person name="Yabe S."/>
        </authorList>
    </citation>
    <scope>NUCLEOTIDE SEQUENCE [LARGE SCALE GENOMIC DNA]</scope>
    <source>
        <strain evidence="1 2">Uno17</strain>
    </source>
</reference>
<dbReference type="EMBL" id="BIXY01000020">
    <property type="protein sequence ID" value="GCF08199.1"/>
    <property type="molecule type" value="Genomic_DNA"/>
</dbReference>
<evidence type="ECO:0000313" key="2">
    <source>
        <dbReference type="Proteomes" id="UP000322530"/>
    </source>
</evidence>
<proteinExistence type="predicted"/>
<dbReference type="AlphaFoldDB" id="A0A5A5TB27"/>
<sequence>MEVTEKKRRRDAGVLQITERDIFTLTWISEQFCISFDQLQKLLGRNAKQATKTEGTLSISATRNAIDRWLQLALIETPRKVLKEHSSYVWLSRRGLSQLGIPYSYYLPKPSTANHIYIMVP</sequence>
<organism evidence="1 2">
    <name type="scientific">Dictyobacter arantiisoli</name>
    <dbReference type="NCBI Taxonomy" id="2014874"/>
    <lineage>
        <taxon>Bacteria</taxon>
        <taxon>Bacillati</taxon>
        <taxon>Chloroflexota</taxon>
        <taxon>Ktedonobacteria</taxon>
        <taxon>Ktedonobacterales</taxon>
        <taxon>Dictyobacteraceae</taxon>
        <taxon>Dictyobacter</taxon>
    </lineage>
</organism>
<evidence type="ECO:0000313" key="1">
    <source>
        <dbReference type="EMBL" id="GCF08199.1"/>
    </source>
</evidence>
<accession>A0A5A5TB27</accession>
<protein>
    <submittedName>
        <fullName evidence="1">Uncharacterized protein</fullName>
    </submittedName>
</protein>
<dbReference type="RefSeq" id="WP_149401196.1">
    <property type="nucleotide sequence ID" value="NZ_BIXY01000020.1"/>
</dbReference>
<gene>
    <name evidence="1" type="ORF">KDI_17630</name>
</gene>
<keyword evidence="2" id="KW-1185">Reference proteome</keyword>
<dbReference type="Proteomes" id="UP000322530">
    <property type="component" value="Unassembled WGS sequence"/>
</dbReference>
<name>A0A5A5TB27_9CHLR</name>